<sequence length="382" mass="42020">MANSSGVPGNSSGVPGNSSGVPGSSSGVPGSSSMRLSFWLSGPLAVFIILANLFIVLGILCNRKLHGAASWFFLSLLFADLLAGAALPFIPQMQFEDSRGYHRCFFIHVAPNFFFLAFLANLLAVHYEKYLCISYPLHYHRFWVHRWVPLCLLLTWALPLLFACLPVLGWNHWGPSSNCSYHQVFPTAYLYLEIYGFLIPSILAMAFMSTQVLRVARHQLQEIKKVLRSVRQGEGPSDLEQQLELRHAKCIASLSLIFLVCWVPYVAGLHVSVLAIQNHRSIDTYTLVIFTCVGSGSAAVVPIILGLGHRQYTQFWRDAAAKGCAGCRARCSSSSPRPHTAAGLVIAGFCTSVGLQNKLGSHAPANQMSGRSFFRAGLRFRE</sequence>
<name>A0A8C3TFD6_CHESE</name>
<organism evidence="15 16">
    <name type="scientific">Chelydra serpentina</name>
    <name type="common">Snapping turtle</name>
    <name type="synonym">Testudo serpentina</name>
    <dbReference type="NCBI Taxonomy" id="8475"/>
    <lineage>
        <taxon>Eukaryota</taxon>
        <taxon>Metazoa</taxon>
        <taxon>Chordata</taxon>
        <taxon>Craniata</taxon>
        <taxon>Vertebrata</taxon>
        <taxon>Euteleostomi</taxon>
        <taxon>Archelosauria</taxon>
        <taxon>Testudinata</taxon>
        <taxon>Testudines</taxon>
        <taxon>Cryptodira</taxon>
        <taxon>Durocryptodira</taxon>
        <taxon>Americhelydia</taxon>
        <taxon>Chelydroidea</taxon>
        <taxon>Chelydridae</taxon>
        <taxon>Chelydra</taxon>
    </lineage>
</organism>
<dbReference type="PROSITE" id="PS50262">
    <property type="entry name" value="G_PROTEIN_RECEP_F1_2"/>
    <property type="match status" value="1"/>
</dbReference>
<dbReference type="GO" id="GO:0038182">
    <property type="term" value="F:G protein-coupled bile acid receptor activity"/>
    <property type="evidence" value="ECO:0007669"/>
    <property type="project" value="TreeGrafter"/>
</dbReference>
<evidence type="ECO:0000259" key="14">
    <source>
        <dbReference type="PROSITE" id="PS50262"/>
    </source>
</evidence>
<accession>A0A8C3TFD6</accession>
<keyword evidence="10" id="KW-0807">Transducer</keyword>
<reference evidence="15" key="1">
    <citation type="submission" date="2025-08" db="UniProtKB">
        <authorList>
            <consortium name="Ensembl"/>
        </authorList>
    </citation>
    <scope>IDENTIFICATION</scope>
</reference>
<dbReference type="InterPro" id="IPR017452">
    <property type="entry name" value="GPCR_Rhodpsn_7TM"/>
</dbReference>
<evidence type="ECO:0000256" key="8">
    <source>
        <dbReference type="ARBA" id="ARBA00023170"/>
    </source>
</evidence>
<feature type="domain" description="G-protein coupled receptors family 1 profile" evidence="14">
    <location>
        <begin position="51"/>
        <end position="305"/>
    </location>
</feature>
<dbReference type="SUPFAM" id="SSF81321">
    <property type="entry name" value="Family A G protein-coupled receptor-like"/>
    <property type="match status" value="1"/>
</dbReference>
<feature type="transmembrane region" description="Helical" evidence="13">
    <location>
        <begin position="105"/>
        <end position="127"/>
    </location>
</feature>
<evidence type="ECO:0000256" key="3">
    <source>
        <dbReference type="ARBA" id="ARBA00022692"/>
    </source>
</evidence>
<dbReference type="Gene3D" id="1.20.1070.10">
    <property type="entry name" value="Rhodopsin 7-helix transmembrane proteins"/>
    <property type="match status" value="1"/>
</dbReference>
<comment type="subcellular location">
    <subcellularLocation>
        <location evidence="1">Cell membrane</location>
        <topology evidence="1">Multi-pass membrane protein</topology>
    </subcellularLocation>
</comment>
<dbReference type="PANTHER" id="PTHR24246:SF31">
    <property type="entry name" value="G-PROTEIN COUPLED BILE ACID RECEPTOR 1"/>
    <property type="match status" value="1"/>
</dbReference>
<dbReference type="AlphaFoldDB" id="A0A8C3TFD6"/>
<evidence type="ECO:0000256" key="7">
    <source>
        <dbReference type="ARBA" id="ARBA00023157"/>
    </source>
</evidence>
<dbReference type="InterPro" id="IPR000276">
    <property type="entry name" value="GPCR_Rhodpsn"/>
</dbReference>
<dbReference type="CDD" id="cd15905">
    <property type="entry name" value="7tmA_GPBAR1"/>
    <property type="match status" value="1"/>
</dbReference>
<dbReference type="Pfam" id="PF00001">
    <property type="entry name" value="7tm_1"/>
    <property type="match status" value="1"/>
</dbReference>
<dbReference type="Proteomes" id="UP000694403">
    <property type="component" value="Unplaced"/>
</dbReference>
<feature type="transmembrane region" description="Helical" evidence="13">
    <location>
        <begin position="188"/>
        <end position="208"/>
    </location>
</feature>
<keyword evidence="16" id="KW-1185">Reference proteome</keyword>
<feature type="transmembrane region" description="Helical" evidence="13">
    <location>
        <begin position="38"/>
        <end position="61"/>
    </location>
</feature>
<evidence type="ECO:0000256" key="6">
    <source>
        <dbReference type="ARBA" id="ARBA00023136"/>
    </source>
</evidence>
<dbReference type="PRINTS" id="PR00237">
    <property type="entry name" value="GPCRRHODOPSN"/>
</dbReference>
<dbReference type="Ensembl" id="ENSCSRT00000028904.1">
    <property type="protein sequence ID" value="ENSCSRP00000027765.1"/>
    <property type="gene ID" value="ENSCSRG00000020527.1"/>
</dbReference>
<dbReference type="GO" id="GO:0005886">
    <property type="term" value="C:plasma membrane"/>
    <property type="evidence" value="ECO:0007669"/>
    <property type="project" value="UniProtKB-SubCell"/>
</dbReference>
<keyword evidence="5" id="KW-0297">G-protein coupled receptor</keyword>
<feature type="transmembrane region" description="Helical" evidence="13">
    <location>
        <begin position="251"/>
        <end position="273"/>
    </location>
</feature>
<keyword evidence="2" id="KW-1003">Cell membrane</keyword>
<keyword evidence="6 13" id="KW-0472">Membrane</keyword>
<reference evidence="15" key="2">
    <citation type="submission" date="2025-09" db="UniProtKB">
        <authorList>
            <consortium name="Ensembl"/>
        </authorList>
    </citation>
    <scope>IDENTIFICATION</scope>
</reference>
<evidence type="ECO:0000313" key="16">
    <source>
        <dbReference type="Proteomes" id="UP000694403"/>
    </source>
</evidence>
<feature type="transmembrane region" description="Helical" evidence="13">
    <location>
        <begin position="147"/>
        <end position="168"/>
    </location>
</feature>
<evidence type="ECO:0000256" key="13">
    <source>
        <dbReference type="SAM" id="Phobius"/>
    </source>
</evidence>
<evidence type="ECO:0000256" key="9">
    <source>
        <dbReference type="ARBA" id="ARBA00023180"/>
    </source>
</evidence>
<feature type="transmembrane region" description="Helical" evidence="13">
    <location>
        <begin position="285"/>
        <end position="307"/>
    </location>
</feature>
<keyword evidence="3 13" id="KW-0812">Transmembrane</keyword>
<keyword evidence="7" id="KW-1015">Disulfide bond</keyword>
<evidence type="ECO:0000256" key="5">
    <source>
        <dbReference type="ARBA" id="ARBA00023040"/>
    </source>
</evidence>
<feature type="transmembrane region" description="Helical" evidence="13">
    <location>
        <begin position="68"/>
        <end position="90"/>
    </location>
</feature>
<evidence type="ECO:0000256" key="12">
    <source>
        <dbReference type="SAM" id="MobiDB-lite"/>
    </source>
</evidence>
<feature type="region of interest" description="Disordered" evidence="12">
    <location>
        <begin position="1"/>
        <end position="26"/>
    </location>
</feature>
<evidence type="ECO:0000256" key="1">
    <source>
        <dbReference type="ARBA" id="ARBA00004651"/>
    </source>
</evidence>
<evidence type="ECO:0000256" key="10">
    <source>
        <dbReference type="ARBA" id="ARBA00023224"/>
    </source>
</evidence>
<keyword evidence="8" id="KW-0675">Receptor</keyword>
<keyword evidence="9" id="KW-0325">Glycoprotein</keyword>
<proteinExistence type="predicted"/>
<evidence type="ECO:0000313" key="15">
    <source>
        <dbReference type="Ensembl" id="ENSCSRP00000027765.1"/>
    </source>
</evidence>
<evidence type="ECO:0000256" key="4">
    <source>
        <dbReference type="ARBA" id="ARBA00022989"/>
    </source>
</evidence>
<evidence type="ECO:0000256" key="2">
    <source>
        <dbReference type="ARBA" id="ARBA00022475"/>
    </source>
</evidence>
<keyword evidence="4 13" id="KW-1133">Transmembrane helix</keyword>
<evidence type="ECO:0000256" key="11">
    <source>
        <dbReference type="ARBA" id="ARBA00040522"/>
    </source>
</evidence>
<dbReference type="PANTHER" id="PTHR24246">
    <property type="entry name" value="OLFACTORY RECEPTOR AND ADENOSINE RECEPTOR"/>
    <property type="match status" value="1"/>
</dbReference>
<protein>
    <recommendedName>
        <fullName evidence="11">G-protein coupled bile acid receptor 1</fullName>
    </recommendedName>
</protein>